<dbReference type="RefSeq" id="WP_051169802.1">
    <property type="nucleotide sequence ID" value="NZ_JACHWV010000001.1"/>
</dbReference>
<dbReference type="PANTHER" id="PTHR37804:SF1">
    <property type="entry name" value="CDAA REGULATORY PROTEIN CDAR"/>
    <property type="match status" value="1"/>
</dbReference>
<comment type="caution">
    <text evidence="2">The sequence shown here is derived from an EMBL/GenBank/DDBJ whole genome shotgun (WGS) entry which is preliminary data.</text>
</comment>
<keyword evidence="1" id="KW-1133">Transmembrane helix</keyword>
<dbReference type="AlphaFoldDB" id="A0A2T1NH71"/>
<name>A0A2T1NH71_9FLAO</name>
<protein>
    <submittedName>
        <fullName evidence="2">YbbR-like domain-containing protein</fullName>
    </submittedName>
</protein>
<keyword evidence="3" id="KW-1185">Reference proteome</keyword>
<dbReference type="OrthoDB" id="1150187at2"/>
<dbReference type="Gene3D" id="2.170.120.30">
    <property type="match status" value="1"/>
</dbReference>
<sequence>MSPIKNKISQLFKSKKLNVFVLFFIISLTILILSKLSQNYQGTLVFKVKPTNAKETQVILNDTSNQLKITLDTYGFKWLRYAINKPTVEVDLESDVILKDSTLIWTEKKGFSNISKQFGKNVKVVNVNPDSLIFRYDVNQIKKIPVKTDFNITYAQGFNTLDNVKVNPDSIKIIGPASLLKDINYVKTKHKDFKDLKSNVNTLVDLVVDSISNDVKIEANKVQFKIEVSKFTEGIVTLPITIVNVPDHIKINYFPKQLTVKYATTIDNFNSISEEDFKIECDYKNSKNKSYLIPKIVTKPNNIKNVRLQEQQIEFIITQQ</sequence>
<keyword evidence="1" id="KW-0472">Membrane</keyword>
<reference evidence="2 3" key="1">
    <citation type="submission" date="2018-03" db="EMBL/GenBank/DDBJ databases">
        <title>Mesoflavibacter sp. HG37 and Mesoflavibacter sp. HG96 sp.nov., two marine bacteria isolated from seawater of Western Pacific Ocean.</title>
        <authorList>
            <person name="Cheng H."/>
            <person name="Wu Y.-H."/>
            <person name="Guo L.-L."/>
            <person name="Xu X.-W."/>
        </authorList>
    </citation>
    <scope>NUCLEOTIDE SEQUENCE [LARGE SCALE GENOMIC DNA]</scope>
    <source>
        <strain evidence="2 3">KCTC 42117</strain>
    </source>
</reference>
<dbReference type="Proteomes" id="UP000238430">
    <property type="component" value="Unassembled WGS sequence"/>
</dbReference>
<dbReference type="PANTHER" id="PTHR37804">
    <property type="entry name" value="CDAA REGULATORY PROTEIN CDAR"/>
    <property type="match status" value="1"/>
</dbReference>
<dbReference type="InterPro" id="IPR012505">
    <property type="entry name" value="YbbR"/>
</dbReference>
<dbReference type="EMBL" id="PXOT01000020">
    <property type="protein sequence ID" value="PSG92203.1"/>
    <property type="molecule type" value="Genomic_DNA"/>
</dbReference>
<feature type="transmembrane region" description="Helical" evidence="1">
    <location>
        <begin position="20"/>
        <end position="37"/>
    </location>
</feature>
<dbReference type="InterPro" id="IPR053154">
    <property type="entry name" value="c-di-AMP_regulator"/>
</dbReference>
<accession>A0A2T1NH71</accession>
<dbReference type="Pfam" id="PF07949">
    <property type="entry name" value="YbbR"/>
    <property type="match status" value="1"/>
</dbReference>
<organism evidence="2 3">
    <name type="scientific">Mesoflavibacter zeaxanthinifaciens subsp. sabulilitoris</name>
    <dbReference type="NCBI Taxonomy" id="1520893"/>
    <lineage>
        <taxon>Bacteria</taxon>
        <taxon>Pseudomonadati</taxon>
        <taxon>Bacteroidota</taxon>
        <taxon>Flavobacteriia</taxon>
        <taxon>Flavobacteriales</taxon>
        <taxon>Flavobacteriaceae</taxon>
        <taxon>Mesoflavibacter</taxon>
    </lineage>
</organism>
<dbReference type="Gene3D" id="2.170.120.40">
    <property type="entry name" value="YbbR-like domain"/>
    <property type="match status" value="1"/>
</dbReference>
<evidence type="ECO:0000313" key="3">
    <source>
        <dbReference type="Proteomes" id="UP000238430"/>
    </source>
</evidence>
<keyword evidence="1" id="KW-0812">Transmembrane</keyword>
<proteinExistence type="predicted"/>
<evidence type="ECO:0000256" key="1">
    <source>
        <dbReference type="SAM" id="Phobius"/>
    </source>
</evidence>
<gene>
    <name evidence="2" type="ORF">C7H61_06400</name>
</gene>
<evidence type="ECO:0000313" key="2">
    <source>
        <dbReference type="EMBL" id="PSG92203.1"/>
    </source>
</evidence>